<dbReference type="EMBL" id="JAODUO010002687">
    <property type="protein sequence ID" value="KAK2150962.1"/>
    <property type="molecule type" value="Genomic_DNA"/>
</dbReference>
<dbReference type="AlphaFoldDB" id="A0AAD9JDT7"/>
<evidence type="ECO:0000313" key="1">
    <source>
        <dbReference type="EMBL" id="KAK2150962.1"/>
    </source>
</evidence>
<proteinExistence type="predicted"/>
<keyword evidence="2" id="KW-1185">Reference proteome</keyword>
<name>A0AAD9JDT7_RIDPI</name>
<comment type="caution">
    <text evidence="1">The sequence shown here is derived from an EMBL/GenBank/DDBJ whole genome shotgun (WGS) entry which is preliminary data.</text>
</comment>
<evidence type="ECO:0000313" key="2">
    <source>
        <dbReference type="Proteomes" id="UP001209878"/>
    </source>
</evidence>
<sequence>MSGRFTRVHHLFWAIHQPKGTAVWTYLLSGVSTEAPRRQPGGPSSSVCQHILSHLKCEIPHVMQCQWPFSNRHIYATLSGFPVVTLDRTHTGIRRTLSLHPEYVYKDNLWVETNVKMNYCAIF</sequence>
<protein>
    <submittedName>
        <fullName evidence="1">Uncharacterized protein</fullName>
    </submittedName>
</protein>
<organism evidence="1 2">
    <name type="scientific">Ridgeia piscesae</name>
    <name type="common">Tubeworm</name>
    <dbReference type="NCBI Taxonomy" id="27915"/>
    <lineage>
        <taxon>Eukaryota</taxon>
        <taxon>Metazoa</taxon>
        <taxon>Spiralia</taxon>
        <taxon>Lophotrochozoa</taxon>
        <taxon>Annelida</taxon>
        <taxon>Polychaeta</taxon>
        <taxon>Sedentaria</taxon>
        <taxon>Canalipalpata</taxon>
        <taxon>Sabellida</taxon>
        <taxon>Siboglinidae</taxon>
        <taxon>Ridgeia</taxon>
    </lineage>
</organism>
<dbReference type="Proteomes" id="UP001209878">
    <property type="component" value="Unassembled WGS sequence"/>
</dbReference>
<gene>
    <name evidence="1" type="ORF">NP493_2702g00007</name>
</gene>
<reference evidence="1" key="1">
    <citation type="journal article" date="2023" name="Mol. Biol. Evol.">
        <title>Third-Generation Sequencing Reveals the Adaptive Role of the Epigenome in Three Deep-Sea Polychaetes.</title>
        <authorList>
            <person name="Perez M."/>
            <person name="Aroh O."/>
            <person name="Sun Y."/>
            <person name="Lan Y."/>
            <person name="Juniper S.K."/>
            <person name="Young C.R."/>
            <person name="Angers B."/>
            <person name="Qian P.Y."/>
        </authorList>
    </citation>
    <scope>NUCLEOTIDE SEQUENCE</scope>
    <source>
        <strain evidence="1">R07B-5</strain>
    </source>
</reference>
<accession>A0AAD9JDT7</accession>